<dbReference type="InterPro" id="IPR004358">
    <property type="entry name" value="Sig_transdc_His_kin-like_C"/>
</dbReference>
<dbReference type="PANTHER" id="PTHR43711">
    <property type="entry name" value="TWO-COMPONENT HISTIDINE KINASE"/>
    <property type="match status" value="1"/>
</dbReference>
<dbReference type="PRINTS" id="PR00344">
    <property type="entry name" value="BCTRLSENSOR"/>
</dbReference>
<keyword evidence="4" id="KW-0808">Transferase</keyword>
<dbReference type="InterPro" id="IPR041610">
    <property type="entry name" value="ArlS_N"/>
</dbReference>
<dbReference type="OrthoDB" id="417111at2"/>
<evidence type="ECO:0000256" key="5">
    <source>
        <dbReference type="ARBA" id="ARBA00022777"/>
    </source>
</evidence>
<keyword evidence="7" id="KW-1133">Transmembrane helix</keyword>
<dbReference type="SUPFAM" id="SSF47384">
    <property type="entry name" value="Homodimeric domain of signal transducing histidine kinase"/>
    <property type="match status" value="1"/>
</dbReference>
<comment type="caution">
    <text evidence="9">The sequence shown here is derived from an EMBL/GenBank/DDBJ whole genome shotgun (WGS) entry which is preliminary data.</text>
</comment>
<dbReference type="InterPro" id="IPR003594">
    <property type="entry name" value="HATPase_dom"/>
</dbReference>
<evidence type="ECO:0000256" key="2">
    <source>
        <dbReference type="ARBA" id="ARBA00012438"/>
    </source>
</evidence>
<dbReference type="Pfam" id="PF00512">
    <property type="entry name" value="HisKA"/>
    <property type="match status" value="1"/>
</dbReference>
<keyword evidence="3" id="KW-0597">Phosphoprotein</keyword>
<proteinExistence type="predicted"/>
<dbReference type="SMART" id="SM00388">
    <property type="entry name" value="HisKA"/>
    <property type="match status" value="1"/>
</dbReference>
<keyword evidence="5 9" id="KW-0418">Kinase</keyword>
<dbReference type="CDD" id="cd00082">
    <property type="entry name" value="HisKA"/>
    <property type="match status" value="1"/>
</dbReference>
<comment type="catalytic activity">
    <reaction evidence="1">
        <text>ATP + protein L-histidine = ADP + protein N-phospho-L-histidine.</text>
        <dbReference type="EC" id="2.7.13.3"/>
    </reaction>
</comment>
<evidence type="ECO:0000256" key="1">
    <source>
        <dbReference type="ARBA" id="ARBA00000085"/>
    </source>
</evidence>
<dbReference type="EMBL" id="MRCB01000021">
    <property type="protein sequence ID" value="OKH21345.1"/>
    <property type="molecule type" value="Genomic_DNA"/>
</dbReference>
<protein>
    <recommendedName>
        <fullName evidence="2">histidine kinase</fullName>
        <ecNumber evidence="2">2.7.13.3</ecNumber>
    </recommendedName>
</protein>
<keyword evidence="10" id="KW-1185">Reference proteome</keyword>
<keyword evidence="7" id="KW-0812">Transmembrane</keyword>
<dbReference type="FunFam" id="3.30.565.10:FF:000006">
    <property type="entry name" value="Sensor histidine kinase WalK"/>
    <property type="match status" value="1"/>
</dbReference>
<dbReference type="InterPro" id="IPR050736">
    <property type="entry name" value="Sensor_HK_Regulatory"/>
</dbReference>
<dbReference type="Gene3D" id="3.30.565.10">
    <property type="entry name" value="Histidine kinase-like ATPase, C-terminal domain"/>
    <property type="match status" value="1"/>
</dbReference>
<feature type="transmembrane region" description="Helical" evidence="7">
    <location>
        <begin position="154"/>
        <end position="174"/>
    </location>
</feature>
<evidence type="ECO:0000259" key="8">
    <source>
        <dbReference type="PROSITE" id="PS50109"/>
    </source>
</evidence>
<dbReference type="InterPro" id="IPR036097">
    <property type="entry name" value="HisK_dim/P_sf"/>
</dbReference>
<evidence type="ECO:0000256" key="7">
    <source>
        <dbReference type="SAM" id="Phobius"/>
    </source>
</evidence>
<dbReference type="PANTHER" id="PTHR43711:SF1">
    <property type="entry name" value="HISTIDINE KINASE 1"/>
    <property type="match status" value="1"/>
</dbReference>
<dbReference type="Pfam" id="PF18719">
    <property type="entry name" value="ArlS_N"/>
    <property type="match status" value="1"/>
</dbReference>
<dbReference type="InterPro" id="IPR036890">
    <property type="entry name" value="HATPase_C_sf"/>
</dbReference>
<dbReference type="EC" id="2.7.13.3" evidence="2"/>
<dbReference type="SUPFAM" id="SSF55874">
    <property type="entry name" value="ATPase domain of HSP90 chaperone/DNA topoisomerase II/histidine kinase"/>
    <property type="match status" value="1"/>
</dbReference>
<dbReference type="Proteomes" id="UP000186868">
    <property type="component" value="Unassembled WGS sequence"/>
</dbReference>
<dbReference type="Pfam" id="PF02518">
    <property type="entry name" value="HATPase_c"/>
    <property type="match status" value="1"/>
</dbReference>
<dbReference type="AlphaFoldDB" id="A0A1U7HCS6"/>
<dbReference type="CDD" id="cd00075">
    <property type="entry name" value="HATPase"/>
    <property type="match status" value="1"/>
</dbReference>
<feature type="transmembrane region" description="Helical" evidence="7">
    <location>
        <begin position="12"/>
        <end position="32"/>
    </location>
</feature>
<evidence type="ECO:0000256" key="3">
    <source>
        <dbReference type="ARBA" id="ARBA00022553"/>
    </source>
</evidence>
<gene>
    <name evidence="9" type="ORF">NIES593_16245</name>
</gene>
<dbReference type="STRING" id="1921803.NIES593_16245"/>
<evidence type="ECO:0000256" key="6">
    <source>
        <dbReference type="ARBA" id="ARBA00023012"/>
    </source>
</evidence>
<accession>A0A1U7HCS6</accession>
<dbReference type="PROSITE" id="PS50109">
    <property type="entry name" value="HIS_KIN"/>
    <property type="match status" value="1"/>
</dbReference>
<dbReference type="InterPro" id="IPR005467">
    <property type="entry name" value="His_kinase_dom"/>
</dbReference>
<dbReference type="InterPro" id="IPR003661">
    <property type="entry name" value="HisK_dim/P_dom"/>
</dbReference>
<evidence type="ECO:0000313" key="10">
    <source>
        <dbReference type="Proteomes" id="UP000186868"/>
    </source>
</evidence>
<sequence length="411" mass="45886">MFKKIQHRLLRSYLLVLASILSIFVIGVRVVFSRSLAQQTTDKLIALGQGVAASSEVEDEQLKIESELSVKELINNDRSLQWFDTQGKLISQQGKYFIDLPFSANQSVQTQSGKVRIRAVTLPIIESENGKLVGYIRVSQSLEEFDETLRKLDLGLGSGVIIALIFSSIGGVILTRQAMQPIEESFQRLKQFTADASHELRSPLMAVKSNAAVALKYSEGIRETDKEKFEAIASATKQMTRLTEDLLLLARTDKIQRQDWQLVNLTSILEDLFQLYRTQTEAKTIQFKTQLTKDLYLMGDAVQLMRLFTNLIQNAISYTPEKGTIEIIANRFGSQLIIKVKDTGIGIAPEHLQLIFERFWRADKARSYANGGSGLGLAIAQAICLQHQGEIVVTSQVGIGSCFEVRLRAVG</sequence>
<dbReference type="SMART" id="SM00387">
    <property type="entry name" value="HATPase_c"/>
    <property type="match status" value="1"/>
</dbReference>
<organism evidence="9 10">
    <name type="scientific">Hydrococcus rivularis NIES-593</name>
    <dbReference type="NCBI Taxonomy" id="1921803"/>
    <lineage>
        <taxon>Bacteria</taxon>
        <taxon>Bacillati</taxon>
        <taxon>Cyanobacteriota</taxon>
        <taxon>Cyanophyceae</taxon>
        <taxon>Pleurocapsales</taxon>
        <taxon>Hydrococcaceae</taxon>
        <taxon>Hydrococcus</taxon>
    </lineage>
</organism>
<keyword evidence="7" id="KW-0472">Membrane</keyword>
<reference evidence="9 10" key="1">
    <citation type="submission" date="2016-11" db="EMBL/GenBank/DDBJ databases">
        <title>Draft Genome Sequences of Nine Cyanobacterial Strains from Diverse Habitats.</title>
        <authorList>
            <person name="Zhu T."/>
            <person name="Hou S."/>
            <person name="Lu X."/>
            <person name="Hess W.R."/>
        </authorList>
    </citation>
    <scope>NUCLEOTIDE SEQUENCE [LARGE SCALE GENOMIC DNA]</scope>
    <source>
        <strain evidence="9 10">NIES-593</strain>
    </source>
</reference>
<evidence type="ECO:0000256" key="4">
    <source>
        <dbReference type="ARBA" id="ARBA00022679"/>
    </source>
</evidence>
<name>A0A1U7HCS6_9CYAN</name>
<dbReference type="Gene3D" id="1.10.287.130">
    <property type="match status" value="1"/>
</dbReference>
<feature type="domain" description="Histidine kinase" evidence="8">
    <location>
        <begin position="195"/>
        <end position="411"/>
    </location>
</feature>
<dbReference type="RefSeq" id="WP_073600581.1">
    <property type="nucleotide sequence ID" value="NZ_MRCB01000021.1"/>
</dbReference>
<evidence type="ECO:0000313" key="9">
    <source>
        <dbReference type="EMBL" id="OKH21345.1"/>
    </source>
</evidence>
<dbReference type="GO" id="GO:0000155">
    <property type="term" value="F:phosphorelay sensor kinase activity"/>
    <property type="evidence" value="ECO:0007669"/>
    <property type="project" value="InterPro"/>
</dbReference>
<keyword evidence="6" id="KW-0902">Two-component regulatory system</keyword>